<sequence length="300" mass="34719">MVFIYFVLSVIIIIGIIILFRNRDGTPRMERFSEEFNRFYADTLSLSQTEVVNANLSHELNSALPIDYMEKVNSEFRLHFPRYSQKKVNEYWRELKRFFIMAAVFQKVEMFNSKVDVLWHIMLKHEAEYDEFCQKFIGRRIVHIPHSQPAFKPYERTFFDFCYVQLFTVDPTAVKVWGKFFKHGKGQDFLLEFEREPIGALKEKFMLLSTSSDAKSTFESFTARFKEDKSGKTNRWHEVYKQNNDASYGYFAYVGSDDNDGSFRELFGHDSPGSSGGHGGEGSHSDSGSSCSSCSSCSSS</sequence>
<keyword evidence="2" id="KW-0472">Membrane</keyword>
<protein>
    <submittedName>
        <fullName evidence="3">Uncharacterized protein</fullName>
    </submittedName>
</protein>
<reference evidence="3 4" key="1">
    <citation type="submission" date="2018-08" db="EMBL/GenBank/DDBJ databases">
        <title>Bacillus chawlae sp. nov., Bacillus glennii sp. nov., and Bacillus saganii sp. nov. Isolated from the Vehicle Assembly Building at Kennedy Space Center where the Viking Spacecraft were Assembled.</title>
        <authorList>
            <person name="Seuylemezian A."/>
            <person name="Vaishampayan P."/>
        </authorList>
    </citation>
    <scope>NUCLEOTIDE SEQUENCE [LARGE SCALE GENOMIC DNA]</scope>
    <source>
        <strain evidence="3 4">V44-8</strain>
    </source>
</reference>
<dbReference type="AlphaFoldDB" id="A0A372LH16"/>
<feature type="compositionally biased region" description="Low complexity" evidence="1">
    <location>
        <begin position="285"/>
        <end position="300"/>
    </location>
</feature>
<feature type="region of interest" description="Disordered" evidence="1">
    <location>
        <begin position="263"/>
        <end position="300"/>
    </location>
</feature>
<evidence type="ECO:0000313" key="4">
    <source>
        <dbReference type="Proteomes" id="UP000262939"/>
    </source>
</evidence>
<accession>A0A372LH16</accession>
<evidence type="ECO:0000256" key="2">
    <source>
        <dbReference type="SAM" id="Phobius"/>
    </source>
</evidence>
<dbReference type="OrthoDB" id="71172at2"/>
<comment type="caution">
    <text evidence="3">The sequence shown here is derived from an EMBL/GenBank/DDBJ whole genome shotgun (WGS) entry which is preliminary data.</text>
</comment>
<feature type="transmembrane region" description="Helical" evidence="2">
    <location>
        <begin position="6"/>
        <end position="22"/>
    </location>
</feature>
<keyword evidence="4" id="KW-1185">Reference proteome</keyword>
<evidence type="ECO:0000256" key="1">
    <source>
        <dbReference type="SAM" id="MobiDB-lite"/>
    </source>
</evidence>
<evidence type="ECO:0000313" key="3">
    <source>
        <dbReference type="EMBL" id="RFU64906.1"/>
    </source>
</evidence>
<organism evidence="3 4">
    <name type="scientific">Peribacillus glennii</name>
    <dbReference type="NCBI Taxonomy" id="2303991"/>
    <lineage>
        <taxon>Bacteria</taxon>
        <taxon>Bacillati</taxon>
        <taxon>Bacillota</taxon>
        <taxon>Bacilli</taxon>
        <taxon>Bacillales</taxon>
        <taxon>Bacillaceae</taxon>
        <taxon>Peribacillus</taxon>
    </lineage>
</organism>
<name>A0A372LH16_9BACI</name>
<dbReference type="Proteomes" id="UP000262939">
    <property type="component" value="Unassembled WGS sequence"/>
</dbReference>
<gene>
    <name evidence="3" type="ORF">D0466_03015</name>
</gene>
<proteinExistence type="predicted"/>
<keyword evidence="2" id="KW-0812">Transmembrane</keyword>
<dbReference type="EMBL" id="QVTD01000003">
    <property type="protein sequence ID" value="RFU64906.1"/>
    <property type="molecule type" value="Genomic_DNA"/>
</dbReference>
<dbReference type="RefSeq" id="WP_117321082.1">
    <property type="nucleotide sequence ID" value="NZ_QVTD01000003.1"/>
</dbReference>
<keyword evidence="2" id="KW-1133">Transmembrane helix</keyword>